<name>A0AA86GR03_9SPHN</name>
<dbReference type="KEGG" id="sgi:SGRAN_3712"/>
<keyword evidence="3" id="KW-1185">Reference proteome</keyword>
<dbReference type="Proteomes" id="UP000058599">
    <property type="component" value="Chromosome"/>
</dbReference>
<accession>A0AA86GR03</accession>
<protein>
    <submittedName>
        <fullName evidence="2">Uncharacterized protein</fullName>
    </submittedName>
</protein>
<gene>
    <name evidence="2" type="ORF">SGRAN_3712</name>
</gene>
<evidence type="ECO:0000256" key="1">
    <source>
        <dbReference type="SAM" id="MobiDB-lite"/>
    </source>
</evidence>
<evidence type="ECO:0000313" key="2">
    <source>
        <dbReference type="EMBL" id="AMG76051.1"/>
    </source>
</evidence>
<dbReference type="EMBL" id="CP012199">
    <property type="protein sequence ID" value="AMG76051.1"/>
    <property type="molecule type" value="Genomic_DNA"/>
</dbReference>
<feature type="region of interest" description="Disordered" evidence="1">
    <location>
        <begin position="40"/>
        <end position="59"/>
    </location>
</feature>
<sequence length="59" mass="6717">MEPIRDAIYHEQLARVARLKADASSDPFLARRLREAAVRHERTARRLRREESAASDGGS</sequence>
<dbReference type="RefSeq" id="WP_067186115.1">
    <property type="nucleotide sequence ID" value="NZ_CP012199.1"/>
</dbReference>
<evidence type="ECO:0000313" key="3">
    <source>
        <dbReference type="Proteomes" id="UP000058599"/>
    </source>
</evidence>
<dbReference type="AlphaFoldDB" id="A0AA86GR03"/>
<reference evidence="2 3" key="1">
    <citation type="journal article" date="2016" name="BMC Genomics">
        <title>Genomic analysis of the nitrate-respiring Sphingopyxis granuli (formerly Sphingomonas macrogoltabida) strain TFA.</title>
        <authorList>
            <person name="Garcia-Romero I."/>
            <person name="Perez-Pulido A.J."/>
            <person name="Gonzalez-Flores Y.E."/>
            <person name="Reyes-Ramirez F."/>
            <person name="Santero E."/>
            <person name="Floriano B."/>
        </authorList>
    </citation>
    <scope>NUCLEOTIDE SEQUENCE [LARGE SCALE GENOMIC DNA]</scope>
    <source>
        <strain evidence="2 3">TFA</strain>
    </source>
</reference>
<organism evidence="2 3">
    <name type="scientific">Sphingopyxis granuli</name>
    <dbReference type="NCBI Taxonomy" id="267128"/>
    <lineage>
        <taxon>Bacteria</taxon>
        <taxon>Pseudomonadati</taxon>
        <taxon>Pseudomonadota</taxon>
        <taxon>Alphaproteobacteria</taxon>
        <taxon>Sphingomonadales</taxon>
        <taxon>Sphingomonadaceae</taxon>
        <taxon>Sphingopyxis</taxon>
    </lineage>
</organism>
<proteinExistence type="predicted"/>